<dbReference type="STRING" id="106549.A0A540LZZ1"/>
<dbReference type="AlphaFoldDB" id="A0A540LZZ1"/>
<name>A0A540LZZ1_MALBA</name>
<comment type="caution">
    <text evidence="4">The sequence shown here is derived from an EMBL/GenBank/DDBJ whole genome shotgun (WGS) entry which is preliminary data.</text>
</comment>
<keyword evidence="2" id="KW-0430">Lectin</keyword>
<evidence type="ECO:0000259" key="3">
    <source>
        <dbReference type="Pfam" id="PF00139"/>
    </source>
</evidence>
<dbReference type="GO" id="GO:0030246">
    <property type="term" value="F:carbohydrate binding"/>
    <property type="evidence" value="ECO:0007669"/>
    <property type="project" value="UniProtKB-KW"/>
</dbReference>
<dbReference type="InterPro" id="IPR013320">
    <property type="entry name" value="ConA-like_dom_sf"/>
</dbReference>
<sequence length="111" mass="12861">MFPVLVTSIATAQAFRGFLVRKSVRKITTVRVEVSEIKERISKRERVELMRKNAKERLKGIDVGSFVSLVVCNVSELNLVLNSGERLTCWIDYDASSQRLEIRRFKIDERM</sequence>
<accession>A0A540LZZ1</accession>
<dbReference type="SUPFAM" id="SSF49899">
    <property type="entry name" value="Concanavalin A-like lectins/glucanases"/>
    <property type="match status" value="1"/>
</dbReference>
<dbReference type="Gene3D" id="2.60.40.4220">
    <property type="match status" value="1"/>
</dbReference>
<dbReference type="InterPro" id="IPR053761">
    <property type="entry name" value="Leguminous_Lectin_Domain_sf"/>
</dbReference>
<dbReference type="InterPro" id="IPR001220">
    <property type="entry name" value="Legume_lectin_dom"/>
</dbReference>
<organism evidence="4 5">
    <name type="scientific">Malus baccata</name>
    <name type="common">Siberian crab apple</name>
    <name type="synonym">Pyrus baccata</name>
    <dbReference type="NCBI Taxonomy" id="106549"/>
    <lineage>
        <taxon>Eukaryota</taxon>
        <taxon>Viridiplantae</taxon>
        <taxon>Streptophyta</taxon>
        <taxon>Embryophyta</taxon>
        <taxon>Tracheophyta</taxon>
        <taxon>Spermatophyta</taxon>
        <taxon>Magnoliopsida</taxon>
        <taxon>eudicotyledons</taxon>
        <taxon>Gunneridae</taxon>
        <taxon>Pentapetalae</taxon>
        <taxon>rosids</taxon>
        <taxon>fabids</taxon>
        <taxon>Rosales</taxon>
        <taxon>Rosaceae</taxon>
        <taxon>Amygdaloideae</taxon>
        <taxon>Maleae</taxon>
        <taxon>Malus</taxon>
    </lineage>
</organism>
<proteinExistence type="inferred from homology"/>
<evidence type="ECO:0000256" key="1">
    <source>
        <dbReference type="ARBA" id="ARBA00007606"/>
    </source>
</evidence>
<protein>
    <recommendedName>
        <fullName evidence="3">Legume lectin domain-containing protein</fullName>
    </recommendedName>
</protein>
<dbReference type="Pfam" id="PF00139">
    <property type="entry name" value="Lectin_legB"/>
    <property type="match status" value="1"/>
</dbReference>
<gene>
    <name evidence="4" type="ORF">C1H46_022344</name>
</gene>
<evidence type="ECO:0000313" key="4">
    <source>
        <dbReference type="EMBL" id="TQD92065.1"/>
    </source>
</evidence>
<feature type="domain" description="Legume lectin" evidence="3">
    <location>
        <begin position="60"/>
        <end position="108"/>
    </location>
</feature>
<evidence type="ECO:0000313" key="5">
    <source>
        <dbReference type="Proteomes" id="UP000315295"/>
    </source>
</evidence>
<comment type="similarity">
    <text evidence="1">Belongs to the leguminous lectin family.</text>
</comment>
<reference evidence="4 5" key="1">
    <citation type="journal article" date="2019" name="G3 (Bethesda)">
        <title>Sequencing of a Wild Apple (Malus baccata) Genome Unravels the Differences Between Cultivated and Wild Apple Species Regarding Disease Resistance and Cold Tolerance.</title>
        <authorList>
            <person name="Chen X."/>
        </authorList>
    </citation>
    <scope>NUCLEOTIDE SEQUENCE [LARGE SCALE GENOMIC DNA]</scope>
    <source>
        <strain evidence="5">cv. Shandingzi</strain>
        <tissue evidence="4">Leaves</tissue>
    </source>
</reference>
<dbReference type="Proteomes" id="UP000315295">
    <property type="component" value="Unassembled WGS sequence"/>
</dbReference>
<keyword evidence="5" id="KW-1185">Reference proteome</keyword>
<dbReference type="EMBL" id="VIEB01000402">
    <property type="protein sequence ID" value="TQD92065.1"/>
    <property type="molecule type" value="Genomic_DNA"/>
</dbReference>
<evidence type="ECO:0000256" key="2">
    <source>
        <dbReference type="ARBA" id="ARBA00022734"/>
    </source>
</evidence>